<name>A0A061R182_9CHLO</name>
<feature type="region of interest" description="Disordered" evidence="1">
    <location>
        <begin position="189"/>
        <end position="208"/>
    </location>
</feature>
<dbReference type="PROSITE" id="PS51257">
    <property type="entry name" value="PROKAR_LIPOPROTEIN"/>
    <property type="match status" value="1"/>
</dbReference>
<sequence>MTSWRDLLRSIACNVLALACDRGWPWIASTAMEALSSGFGNPGEAVQELQKRMPGAPSLLHRAVCSEQAAMVHWLLSWGDSVGHRWDVNDVSFKGLSVKALADALHNEVITKEISEYDSSRPGTQALSKNSPVSDGASNFQRSDSMGNMSKGNSSDRGMRRSFSSNRGIAKGPHRRFVNRSTSWRMHRADGEASLGSPQNQFGRAGSGNLSSGIEQVLATFHQWSAEIDTAVSKQQETAMQPDGGWSSPAPGNLHSQPCHQGSAHYPGQGPPLPELDDQLLLAMDDKPNLTERRQTWDYMHHQADLNSFLSLEGDS</sequence>
<dbReference type="EMBL" id="GBEZ01022333">
    <property type="protein sequence ID" value="JAC64504.1"/>
    <property type="molecule type" value="Transcribed_RNA"/>
</dbReference>
<evidence type="ECO:0000256" key="1">
    <source>
        <dbReference type="SAM" id="MobiDB-lite"/>
    </source>
</evidence>
<protein>
    <submittedName>
        <fullName evidence="2">Uncharacterized protein</fullName>
    </submittedName>
</protein>
<evidence type="ECO:0000313" key="2">
    <source>
        <dbReference type="EMBL" id="JAC64504.1"/>
    </source>
</evidence>
<feature type="compositionally biased region" description="Polar residues" evidence="1">
    <location>
        <begin position="121"/>
        <end position="167"/>
    </location>
</feature>
<feature type="region of interest" description="Disordered" evidence="1">
    <location>
        <begin position="235"/>
        <end position="265"/>
    </location>
</feature>
<organism evidence="2">
    <name type="scientific">Tetraselmis sp. GSL018</name>
    <dbReference type="NCBI Taxonomy" id="582737"/>
    <lineage>
        <taxon>Eukaryota</taxon>
        <taxon>Viridiplantae</taxon>
        <taxon>Chlorophyta</taxon>
        <taxon>core chlorophytes</taxon>
        <taxon>Chlorodendrophyceae</taxon>
        <taxon>Chlorodendrales</taxon>
        <taxon>Chlorodendraceae</taxon>
        <taxon>Tetraselmis</taxon>
    </lineage>
</organism>
<reference evidence="2" key="1">
    <citation type="submission" date="2014-05" db="EMBL/GenBank/DDBJ databases">
        <title>The transcriptome of the halophilic microalga Tetraselmis sp. GSL018 isolated from the Great Salt Lake, Utah.</title>
        <authorList>
            <person name="Jinkerson R.E."/>
            <person name="D'Adamo S."/>
            <person name="Posewitz M.C."/>
        </authorList>
    </citation>
    <scope>NUCLEOTIDE SEQUENCE</scope>
    <source>
        <strain evidence="2">GSL018</strain>
    </source>
</reference>
<accession>A0A061R182</accession>
<feature type="region of interest" description="Disordered" evidence="1">
    <location>
        <begin position="116"/>
        <end position="184"/>
    </location>
</feature>
<gene>
    <name evidence="2" type="ORF">TSPGSL018_18182</name>
</gene>
<feature type="compositionally biased region" description="Polar residues" evidence="1">
    <location>
        <begin position="196"/>
        <end position="208"/>
    </location>
</feature>
<proteinExistence type="predicted"/>
<dbReference type="AlphaFoldDB" id="A0A061R182"/>